<feature type="transmembrane region" description="Helical" evidence="1">
    <location>
        <begin position="251"/>
        <end position="284"/>
    </location>
</feature>
<keyword evidence="3" id="KW-1185">Reference proteome</keyword>
<feature type="transmembrane region" description="Helical" evidence="1">
    <location>
        <begin position="138"/>
        <end position="155"/>
    </location>
</feature>
<sequence>MSFTIFGLLVLAICTPLLIWRSPLALLIALMFFSLMGGSAAIVIPALGNASIQPAVFGLVFLCASAFLPGRYRSGIVPEAVLQNIYLVFFCIFGFVAALTLPFIFSGAMEVAPMTPIVSRDMFAVTPLRFAPENITTGVYLLGTMAAALCAYIAMKRANAHLAFAKAAALVGLLHAFLGLSDFLLSGTGYEEFLAFFRNAKYSQTDHTIAGLSRMNGILPEASEYANVGFIWLVLCFELWLRGFYPRLTGAAAALLLIALVFSLSSTAFVALGGYGAVLLLRAFFTPGSIRGRNTLALMGAGALALLCVAATSLFAPSFANTLARTFADLTVEKSESFSGMQRMFWARQGIDAFFVSWGLGVGPGSFRSSSILTAILGSMGVFGLVTFTAHLASVLKAFRFSTYYTHRQMNPRNLVGAAASWTVIALLIPRSVSAPSPDPGLVFGLLSGVALCLRAAPAFASSHSVAHS</sequence>
<feature type="transmembrane region" description="Helical" evidence="1">
    <location>
        <begin position="54"/>
        <end position="72"/>
    </location>
</feature>
<feature type="transmembrane region" description="Helical" evidence="1">
    <location>
        <begin position="296"/>
        <end position="316"/>
    </location>
</feature>
<feature type="transmembrane region" description="Helical" evidence="1">
    <location>
        <begin position="24"/>
        <end position="47"/>
    </location>
</feature>
<feature type="transmembrane region" description="Helical" evidence="1">
    <location>
        <begin position="167"/>
        <end position="185"/>
    </location>
</feature>
<gene>
    <name evidence="2" type="ORF">ACFMB1_09955</name>
</gene>
<keyword evidence="1" id="KW-0472">Membrane</keyword>
<dbReference type="GO" id="GO:0016787">
    <property type="term" value="F:hydrolase activity"/>
    <property type="evidence" value="ECO:0007669"/>
    <property type="project" value="UniProtKB-KW"/>
</dbReference>
<evidence type="ECO:0000313" key="3">
    <source>
        <dbReference type="Proteomes" id="UP001596116"/>
    </source>
</evidence>
<feature type="transmembrane region" description="Helical" evidence="1">
    <location>
        <begin position="414"/>
        <end position="430"/>
    </location>
</feature>
<evidence type="ECO:0000256" key="1">
    <source>
        <dbReference type="SAM" id="Phobius"/>
    </source>
</evidence>
<keyword evidence="1" id="KW-1133">Transmembrane helix</keyword>
<feature type="transmembrane region" description="Helical" evidence="1">
    <location>
        <begin position="372"/>
        <end position="393"/>
    </location>
</feature>
<reference evidence="2 3" key="1">
    <citation type="submission" date="2024-09" db="EMBL/GenBank/DDBJ databases">
        <authorList>
            <person name="Zhang Z.-H."/>
        </authorList>
    </citation>
    <scope>NUCLEOTIDE SEQUENCE [LARGE SCALE GENOMIC DNA]</scope>
    <source>
        <strain evidence="2 3">HHTR114</strain>
    </source>
</reference>
<accession>A0ABW1KZK9</accession>
<comment type="caution">
    <text evidence="2">The sequence shown here is derived from an EMBL/GenBank/DDBJ whole genome shotgun (WGS) entry which is preliminary data.</text>
</comment>
<dbReference type="EMBL" id="JBHPON010000001">
    <property type="protein sequence ID" value="MFC6035868.1"/>
    <property type="molecule type" value="Genomic_DNA"/>
</dbReference>
<proteinExistence type="predicted"/>
<dbReference type="Proteomes" id="UP001596116">
    <property type="component" value="Unassembled WGS sequence"/>
</dbReference>
<feature type="transmembrane region" description="Helical" evidence="1">
    <location>
        <begin position="84"/>
        <end position="105"/>
    </location>
</feature>
<protein>
    <submittedName>
        <fullName evidence="2">Glycoside hydrolase</fullName>
    </submittedName>
</protein>
<keyword evidence="2" id="KW-0378">Hydrolase</keyword>
<keyword evidence="1" id="KW-0812">Transmembrane</keyword>
<evidence type="ECO:0000313" key="2">
    <source>
        <dbReference type="EMBL" id="MFC6035868.1"/>
    </source>
</evidence>
<organism evidence="2 3">
    <name type="scientific">Hyphococcus aureus</name>
    <dbReference type="NCBI Taxonomy" id="2666033"/>
    <lineage>
        <taxon>Bacteria</taxon>
        <taxon>Pseudomonadati</taxon>
        <taxon>Pseudomonadota</taxon>
        <taxon>Alphaproteobacteria</taxon>
        <taxon>Parvularculales</taxon>
        <taxon>Parvularculaceae</taxon>
        <taxon>Hyphococcus</taxon>
    </lineage>
</organism>
<dbReference type="RefSeq" id="WP_379878477.1">
    <property type="nucleotide sequence ID" value="NZ_JBHPON010000001.1"/>
</dbReference>
<name>A0ABW1KZK9_9PROT</name>